<feature type="signal peptide" evidence="1">
    <location>
        <begin position="1"/>
        <end position="26"/>
    </location>
</feature>
<evidence type="ECO:0000256" key="1">
    <source>
        <dbReference type="SAM" id="SignalP"/>
    </source>
</evidence>
<sequence length="190" mass="21026">MKMFTKKLIAFAVLCALFLTPTLSFAGKDNNTLKAGVSYVWLSDYDSQGMMFSNSFNHYLSDRLSLGLNLGMLSASRYDKVEELFSIKNTFYMGSLEASFDLLRNESIAFRIGGGGAARHRAEINSNAEDEGTLDGKVMHIKTSDFGFNGYIENDFSILKNGVAGGRIGYYYYTKGTPVLSIGMHIGFTF</sequence>
<evidence type="ECO:0000313" key="3">
    <source>
        <dbReference type="Proteomes" id="UP000251692"/>
    </source>
</evidence>
<dbReference type="AlphaFoldDB" id="A0A364RBW7"/>
<protein>
    <recommendedName>
        <fullName evidence="4">Outer membrane protein beta-barrel domain-containing protein</fullName>
    </recommendedName>
</protein>
<reference evidence="2 3" key="1">
    <citation type="submission" date="2018-06" db="EMBL/GenBank/DDBJ databases">
        <authorList>
            <person name="Liu Z.-W."/>
        </authorList>
    </citation>
    <scope>NUCLEOTIDE SEQUENCE [LARGE SCALE GENOMIC DNA]</scope>
    <source>
        <strain evidence="2 3">2b14</strain>
    </source>
</reference>
<comment type="caution">
    <text evidence="2">The sequence shown here is derived from an EMBL/GenBank/DDBJ whole genome shotgun (WGS) entry which is preliminary data.</text>
</comment>
<evidence type="ECO:0000313" key="2">
    <source>
        <dbReference type="EMBL" id="RAU81656.1"/>
    </source>
</evidence>
<feature type="chain" id="PRO_5016587822" description="Outer membrane protein beta-barrel domain-containing protein" evidence="1">
    <location>
        <begin position="27"/>
        <end position="190"/>
    </location>
</feature>
<dbReference type="OrthoDB" id="851014at2"/>
<name>A0A364RBW7_9BACT</name>
<accession>A0A364RBW7</accession>
<keyword evidence="1" id="KW-0732">Signal</keyword>
<evidence type="ECO:0008006" key="4">
    <source>
        <dbReference type="Google" id="ProtNLM"/>
    </source>
</evidence>
<dbReference type="RefSeq" id="WP_112306336.1">
    <property type="nucleotide sequence ID" value="NZ_QMDV01000004.1"/>
</dbReference>
<reference evidence="2 3" key="2">
    <citation type="submission" date="2018-07" db="EMBL/GenBank/DDBJ databases">
        <title>Pontibacter sp. 2b14 genomic sequence and assembly.</title>
        <authorList>
            <person name="Du Z.-J."/>
        </authorList>
    </citation>
    <scope>NUCLEOTIDE SEQUENCE [LARGE SCALE GENOMIC DNA]</scope>
    <source>
        <strain evidence="2 3">2b14</strain>
    </source>
</reference>
<proteinExistence type="predicted"/>
<gene>
    <name evidence="2" type="ORF">DP923_13150</name>
</gene>
<keyword evidence="3" id="KW-1185">Reference proteome</keyword>
<organism evidence="2 3">
    <name type="scientific">Pontibacter arcticus</name>
    <dbReference type="NCBI Taxonomy" id="2080288"/>
    <lineage>
        <taxon>Bacteria</taxon>
        <taxon>Pseudomonadati</taxon>
        <taxon>Bacteroidota</taxon>
        <taxon>Cytophagia</taxon>
        <taxon>Cytophagales</taxon>
        <taxon>Hymenobacteraceae</taxon>
        <taxon>Pontibacter</taxon>
    </lineage>
</organism>
<dbReference type="Proteomes" id="UP000251692">
    <property type="component" value="Unassembled WGS sequence"/>
</dbReference>
<dbReference type="EMBL" id="QMDV01000004">
    <property type="protein sequence ID" value="RAU81656.1"/>
    <property type="molecule type" value="Genomic_DNA"/>
</dbReference>